<name>A0A3L6DPG2_MAIZE</name>
<feature type="signal peptide" evidence="1">
    <location>
        <begin position="1"/>
        <end position="22"/>
    </location>
</feature>
<reference evidence="2" key="1">
    <citation type="journal article" date="2018" name="Nat. Genet.">
        <title>Extensive intraspecific gene order and gene structural variations between Mo17 and other maize genomes.</title>
        <authorList>
            <person name="Sun S."/>
            <person name="Zhou Y."/>
            <person name="Chen J."/>
            <person name="Shi J."/>
            <person name="Zhao H."/>
            <person name="Zhao H."/>
            <person name="Song W."/>
            <person name="Zhang M."/>
            <person name="Cui Y."/>
            <person name="Dong X."/>
            <person name="Liu H."/>
            <person name="Ma X."/>
            <person name="Jiao Y."/>
            <person name="Wang B."/>
            <person name="Wei X."/>
            <person name="Stein J.C."/>
            <person name="Glaubitz J.C."/>
            <person name="Lu F."/>
            <person name="Yu G."/>
            <person name="Liang C."/>
            <person name="Fengler K."/>
            <person name="Li B."/>
            <person name="Rafalski A."/>
            <person name="Schnable P.S."/>
            <person name="Ware D.H."/>
            <person name="Buckler E.S."/>
            <person name="Lai J."/>
        </authorList>
    </citation>
    <scope>NUCLEOTIDE SEQUENCE [LARGE SCALE GENOMIC DNA]</scope>
    <source>
        <tissue evidence="2">Seedling</tissue>
    </source>
</reference>
<dbReference type="AlphaFoldDB" id="A0A3L6DPG2"/>
<dbReference type="EMBL" id="NCVQ01000009">
    <property type="protein sequence ID" value="PWZ10309.1"/>
    <property type="molecule type" value="Genomic_DNA"/>
</dbReference>
<feature type="chain" id="PRO_5018002931" evidence="1">
    <location>
        <begin position="23"/>
        <end position="66"/>
    </location>
</feature>
<dbReference type="ExpressionAtlas" id="A0A3L6DPG2">
    <property type="expression patterns" value="baseline and differential"/>
</dbReference>
<accession>A0A3L6DPG2</accession>
<evidence type="ECO:0000256" key="1">
    <source>
        <dbReference type="SAM" id="SignalP"/>
    </source>
</evidence>
<comment type="caution">
    <text evidence="2">The sequence shown here is derived from an EMBL/GenBank/DDBJ whole genome shotgun (WGS) entry which is preliminary data.</text>
</comment>
<dbReference type="Proteomes" id="UP000251960">
    <property type="component" value="Chromosome 8"/>
</dbReference>
<gene>
    <name evidence="2" type="ORF">Zm00014a_024265</name>
</gene>
<proteinExistence type="predicted"/>
<keyword evidence="1" id="KW-0732">Signal</keyword>
<evidence type="ECO:0000313" key="2">
    <source>
        <dbReference type="EMBL" id="PWZ10309.1"/>
    </source>
</evidence>
<organism evidence="2">
    <name type="scientific">Zea mays</name>
    <name type="common">Maize</name>
    <dbReference type="NCBI Taxonomy" id="4577"/>
    <lineage>
        <taxon>Eukaryota</taxon>
        <taxon>Viridiplantae</taxon>
        <taxon>Streptophyta</taxon>
        <taxon>Embryophyta</taxon>
        <taxon>Tracheophyta</taxon>
        <taxon>Spermatophyta</taxon>
        <taxon>Magnoliopsida</taxon>
        <taxon>Liliopsida</taxon>
        <taxon>Poales</taxon>
        <taxon>Poaceae</taxon>
        <taxon>PACMAD clade</taxon>
        <taxon>Panicoideae</taxon>
        <taxon>Andropogonodae</taxon>
        <taxon>Andropogoneae</taxon>
        <taxon>Tripsacinae</taxon>
        <taxon>Zea</taxon>
    </lineage>
</organism>
<protein>
    <submittedName>
        <fullName evidence="2">Uncharacterized protein</fullName>
    </submittedName>
</protein>
<sequence length="66" mass="6949">MANHSLRAFLVLLVAKVCFVMAMVATAVQGRPGPGPTALESVPACCFYHPECCYDAAGPPADLGRR</sequence>